<evidence type="ECO:0000313" key="5">
    <source>
        <dbReference type="Proteomes" id="UP000324927"/>
    </source>
</evidence>
<keyword evidence="5" id="KW-1185">Reference proteome</keyword>
<keyword evidence="2" id="KW-0812">Transmembrane</keyword>
<feature type="domain" description="CD-NTase associated protein 4-like DNA endonuclease" evidence="3">
    <location>
        <begin position="12"/>
        <end position="120"/>
    </location>
</feature>
<dbReference type="InterPro" id="IPR025382">
    <property type="entry name" value="Cap4-like_endonuclease_dom"/>
</dbReference>
<evidence type="ECO:0000313" key="4">
    <source>
        <dbReference type="EMBL" id="KAA0591985.1"/>
    </source>
</evidence>
<feature type="region of interest" description="Disordered" evidence="1">
    <location>
        <begin position="419"/>
        <end position="443"/>
    </location>
</feature>
<feature type="transmembrane region" description="Helical" evidence="2">
    <location>
        <begin position="320"/>
        <end position="341"/>
    </location>
</feature>
<dbReference type="EMBL" id="VTTN01000018">
    <property type="protein sequence ID" value="KAA0591985.1"/>
    <property type="molecule type" value="Genomic_DNA"/>
</dbReference>
<evidence type="ECO:0000256" key="2">
    <source>
        <dbReference type="SAM" id="Phobius"/>
    </source>
</evidence>
<keyword evidence="2" id="KW-1133">Transmembrane helix</keyword>
<gene>
    <name evidence="4" type="ORF">FZ942_29220</name>
</gene>
<dbReference type="GO" id="GO:0004518">
    <property type="term" value="F:nuclease activity"/>
    <property type="evidence" value="ECO:0007669"/>
    <property type="project" value="InterPro"/>
</dbReference>
<organism evidence="4 5">
    <name type="scientific">Azospirillum lipoferum</name>
    <dbReference type="NCBI Taxonomy" id="193"/>
    <lineage>
        <taxon>Bacteria</taxon>
        <taxon>Pseudomonadati</taxon>
        <taxon>Pseudomonadota</taxon>
        <taxon>Alphaproteobacteria</taxon>
        <taxon>Rhodospirillales</taxon>
        <taxon>Azospirillaceae</taxon>
        <taxon>Azospirillum</taxon>
    </lineage>
</organism>
<accession>A0A5A9GDX9</accession>
<feature type="compositionally biased region" description="Gly residues" evidence="1">
    <location>
        <begin position="426"/>
        <end position="443"/>
    </location>
</feature>
<feature type="transmembrane region" description="Helical" evidence="2">
    <location>
        <begin position="284"/>
        <end position="308"/>
    </location>
</feature>
<evidence type="ECO:0000256" key="1">
    <source>
        <dbReference type="SAM" id="MobiDB-lite"/>
    </source>
</evidence>
<protein>
    <submittedName>
        <fullName evidence="4">DUF4297 domain-containing protein</fullName>
    </submittedName>
</protein>
<keyword evidence="2" id="KW-0472">Membrane</keyword>
<sequence>MPKTETSPGDVGSATSRRYEYQYAYGAALIIYAVRGDSDYVALRCEGRSDIEAVLADRRFDLYEIKTKESDDYWRVNDDPITNTMRNFCLSHEELSGGIRYFYIVSDLQFSSKKKRLKGSTPSCNDFFRSFHNCAALSELSEYFLQQFTIMAEKCGVSRDLLFRTLAKTHLVKGPDQRGYVDALVCELATLKPFEFFYRAQLEQIANGLIARVREASIRASSAEQRFFAEINGKRSKDACSELRINETFLNEMQSALNSFPPKKGISKSAFLAKRSMKLHLKEAFVSFFLPLGFFFFSTIVSIIFHYYGWTIEESMRVGTFIFICLLLGGYAIFRTVWYFVSGIAMSIIEFLPYTKTPGATHVSIGTVHNSLMNATPNIVDSANAIIAIHLSSAAEHIDGGFHDFDLAAIVDFGGASDAGGDSSEGSGGHGGDGGGGGGDGSG</sequence>
<evidence type="ECO:0000259" key="3">
    <source>
        <dbReference type="Pfam" id="PF14130"/>
    </source>
</evidence>
<dbReference type="AlphaFoldDB" id="A0A5A9GDX9"/>
<proteinExistence type="predicted"/>
<dbReference type="RefSeq" id="WP_149234577.1">
    <property type="nucleotide sequence ID" value="NZ_JALJXJ010000008.1"/>
</dbReference>
<name>A0A5A9GDX9_AZOLI</name>
<dbReference type="Pfam" id="PF14130">
    <property type="entry name" value="Cap4_nuclease"/>
    <property type="match status" value="1"/>
</dbReference>
<dbReference type="Proteomes" id="UP000324927">
    <property type="component" value="Unassembled WGS sequence"/>
</dbReference>
<reference evidence="4 5" key="1">
    <citation type="submission" date="2019-08" db="EMBL/GenBank/DDBJ databases">
        <authorList>
            <person name="Grouzdev D."/>
            <person name="Tikhonova E."/>
            <person name="Kravchenko I."/>
        </authorList>
    </citation>
    <scope>NUCLEOTIDE SEQUENCE [LARGE SCALE GENOMIC DNA]</scope>
    <source>
        <strain evidence="4 5">59b</strain>
    </source>
</reference>
<comment type="caution">
    <text evidence="4">The sequence shown here is derived from an EMBL/GenBank/DDBJ whole genome shotgun (WGS) entry which is preliminary data.</text>
</comment>
<dbReference type="OrthoDB" id="2512601at2"/>